<evidence type="ECO:0000313" key="2">
    <source>
        <dbReference type="Proteomes" id="UP000789739"/>
    </source>
</evidence>
<evidence type="ECO:0000313" key="1">
    <source>
        <dbReference type="EMBL" id="CAG8550858.1"/>
    </source>
</evidence>
<sequence>MSTTFSQPSDMNEICYHIEGFLNCSYFHNATQLAEKLKNNPDLREPLKVVVGSQQRDEWGDRLVPNASSHSTSPFIYEGCKESDYKLIGGYTAFVKLARQRHGLDVQHTENDEKGCAGGVCKLNGN</sequence>
<dbReference type="EMBL" id="CAJVPI010000567">
    <property type="protein sequence ID" value="CAG8550858.1"/>
    <property type="molecule type" value="Genomic_DNA"/>
</dbReference>
<proteinExistence type="predicted"/>
<reference evidence="1" key="1">
    <citation type="submission" date="2021-06" db="EMBL/GenBank/DDBJ databases">
        <authorList>
            <person name="Kallberg Y."/>
            <person name="Tangrot J."/>
            <person name="Rosling A."/>
        </authorList>
    </citation>
    <scope>NUCLEOTIDE SEQUENCE</scope>
    <source>
        <strain evidence="1">BR232B</strain>
    </source>
</reference>
<dbReference type="AlphaFoldDB" id="A0A9N9B4I1"/>
<gene>
    <name evidence="1" type="ORF">PBRASI_LOCUS5082</name>
</gene>
<name>A0A9N9B4I1_9GLOM</name>
<comment type="caution">
    <text evidence="1">The sequence shown here is derived from an EMBL/GenBank/DDBJ whole genome shotgun (WGS) entry which is preliminary data.</text>
</comment>
<dbReference type="OrthoDB" id="2114940at2759"/>
<protein>
    <submittedName>
        <fullName evidence="1">5326_t:CDS:1</fullName>
    </submittedName>
</protein>
<keyword evidence="2" id="KW-1185">Reference proteome</keyword>
<accession>A0A9N9B4I1</accession>
<dbReference type="Proteomes" id="UP000789739">
    <property type="component" value="Unassembled WGS sequence"/>
</dbReference>
<organism evidence="1 2">
    <name type="scientific">Paraglomus brasilianum</name>
    <dbReference type="NCBI Taxonomy" id="144538"/>
    <lineage>
        <taxon>Eukaryota</taxon>
        <taxon>Fungi</taxon>
        <taxon>Fungi incertae sedis</taxon>
        <taxon>Mucoromycota</taxon>
        <taxon>Glomeromycotina</taxon>
        <taxon>Glomeromycetes</taxon>
        <taxon>Paraglomerales</taxon>
        <taxon>Paraglomeraceae</taxon>
        <taxon>Paraglomus</taxon>
    </lineage>
</organism>